<dbReference type="GO" id="GO:0005524">
    <property type="term" value="F:ATP binding"/>
    <property type="evidence" value="ECO:0007669"/>
    <property type="project" value="UniProtKB-UniRule"/>
</dbReference>
<dbReference type="GO" id="GO:0005829">
    <property type="term" value="C:cytosol"/>
    <property type="evidence" value="ECO:0007669"/>
    <property type="project" value="TreeGrafter"/>
</dbReference>
<sequence length="205" mass="22698">MNRKVVIAGIGTEIGKTISSAIIVKNLQADYWKPIQSGFPEDSDVRTVLDLSNSKDSNIHPSIYNLKAPLSPHSAAELEGVEIILENFNLPDTNNSLVVELAGGILVPLNKKETNLDLLKKWNLPVILVSKTYLGSINHTLLSFEILKSNNIPIMGLIVNGEKNESAQRFISNYTHLPIICDINLESNWTPELIENYAKSVIWPA</sequence>
<proteinExistence type="inferred from homology"/>
<keyword evidence="2" id="KW-0460">Magnesium</keyword>
<comment type="cofactor">
    <cofactor evidence="2">
        <name>Mg(2+)</name>
        <dbReference type="ChEBI" id="CHEBI:18420"/>
    </cofactor>
</comment>
<dbReference type="RefSeq" id="WP_127802854.1">
    <property type="nucleotide sequence ID" value="NZ_SACY01000002.1"/>
</dbReference>
<name>A0A437PTZ5_9BACT</name>
<dbReference type="GO" id="GO:0009102">
    <property type="term" value="P:biotin biosynthetic process"/>
    <property type="evidence" value="ECO:0007669"/>
    <property type="project" value="UniProtKB-UniRule"/>
</dbReference>
<dbReference type="UniPathway" id="UPA00078">
    <property type="reaction ID" value="UER00161"/>
</dbReference>
<keyword evidence="2" id="KW-0067">ATP-binding</keyword>
<dbReference type="HAMAP" id="MF_00336">
    <property type="entry name" value="BioD"/>
    <property type="match status" value="1"/>
</dbReference>
<organism evidence="3 4">
    <name type="scientific">Sandaracinomonas limnophila</name>
    <dbReference type="NCBI Taxonomy" id="1862386"/>
    <lineage>
        <taxon>Bacteria</taxon>
        <taxon>Pseudomonadati</taxon>
        <taxon>Bacteroidota</taxon>
        <taxon>Cytophagia</taxon>
        <taxon>Cytophagales</taxon>
        <taxon>Flectobacillaceae</taxon>
        <taxon>Sandaracinomonas</taxon>
    </lineage>
</organism>
<feature type="active site" evidence="2">
    <location>
        <position position="33"/>
    </location>
</feature>
<dbReference type="SUPFAM" id="SSF52540">
    <property type="entry name" value="P-loop containing nucleoside triphosphate hydrolases"/>
    <property type="match status" value="1"/>
</dbReference>
<protein>
    <recommendedName>
        <fullName evidence="2">ATP-dependent dethiobiotin synthetase BioD</fullName>
        <ecNumber evidence="2">6.3.3.3</ecNumber>
    </recommendedName>
    <alternativeName>
        <fullName evidence="2">DTB synthetase</fullName>
        <shortName evidence="2">DTBS</shortName>
    </alternativeName>
    <alternativeName>
        <fullName evidence="2">Dethiobiotin synthase</fullName>
    </alternativeName>
</protein>
<dbReference type="OrthoDB" id="9802097at2"/>
<feature type="binding site" evidence="2">
    <location>
        <position position="100"/>
    </location>
    <ligand>
        <name>Mg(2+)</name>
        <dbReference type="ChEBI" id="CHEBI:18420"/>
    </ligand>
</feature>
<keyword evidence="4" id="KW-1185">Reference proteome</keyword>
<dbReference type="GO" id="GO:0000287">
    <property type="term" value="F:magnesium ion binding"/>
    <property type="evidence" value="ECO:0007669"/>
    <property type="project" value="UniProtKB-UniRule"/>
</dbReference>
<evidence type="ECO:0000256" key="2">
    <source>
        <dbReference type="HAMAP-Rule" id="MF_00336"/>
    </source>
</evidence>
<comment type="subcellular location">
    <subcellularLocation>
        <location evidence="2">Cytoplasm</location>
    </subcellularLocation>
</comment>
<dbReference type="PANTHER" id="PTHR43210">
    <property type="entry name" value="DETHIOBIOTIN SYNTHETASE"/>
    <property type="match status" value="1"/>
</dbReference>
<dbReference type="PIRSF" id="PIRSF006755">
    <property type="entry name" value="DTB_synth"/>
    <property type="match status" value="1"/>
</dbReference>
<keyword evidence="1 2" id="KW-0093">Biotin biosynthesis</keyword>
<reference evidence="3 4" key="1">
    <citation type="submission" date="2019-01" db="EMBL/GenBank/DDBJ databases">
        <authorList>
            <person name="Chen W.-M."/>
        </authorList>
    </citation>
    <scope>NUCLEOTIDE SEQUENCE [LARGE SCALE GENOMIC DNA]</scope>
    <source>
        <strain evidence="3 4">FSY-15</strain>
    </source>
</reference>
<dbReference type="InterPro" id="IPR004472">
    <property type="entry name" value="DTB_synth_BioD"/>
</dbReference>
<keyword evidence="2" id="KW-0963">Cytoplasm</keyword>
<dbReference type="PANTHER" id="PTHR43210:SF5">
    <property type="entry name" value="DETHIOBIOTIN SYNTHETASE"/>
    <property type="match status" value="1"/>
</dbReference>
<comment type="pathway">
    <text evidence="2">Cofactor biosynthesis; biotin biosynthesis; biotin from 7,8-diaminononanoate: step 1/2.</text>
</comment>
<comment type="catalytic activity">
    <reaction evidence="2">
        <text>(7R,8S)-7,8-diammoniononanoate + CO2 + ATP = (4R,5S)-dethiobiotin + ADP + phosphate + 3 H(+)</text>
        <dbReference type="Rhea" id="RHEA:15805"/>
        <dbReference type="ChEBI" id="CHEBI:15378"/>
        <dbReference type="ChEBI" id="CHEBI:16526"/>
        <dbReference type="ChEBI" id="CHEBI:30616"/>
        <dbReference type="ChEBI" id="CHEBI:43474"/>
        <dbReference type="ChEBI" id="CHEBI:149469"/>
        <dbReference type="ChEBI" id="CHEBI:149473"/>
        <dbReference type="ChEBI" id="CHEBI:456216"/>
        <dbReference type="EC" id="6.3.3.3"/>
    </reaction>
</comment>
<comment type="caution">
    <text evidence="3">The sequence shown here is derived from an EMBL/GenBank/DDBJ whole genome shotgun (WGS) entry which is preliminary data.</text>
</comment>
<feature type="binding site" evidence="2">
    <location>
        <position position="44"/>
    </location>
    <ligand>
        <name>Mg(2+)</name>
        <dbReference type="ChEBI" id="CHEBI:18420"/>
    </ligand>
</feature>
<keyword evidence="2" id="KW-0547">Nucleotide-binding</keyword>
<dbReference type="EC" id="6.3.3.3" evidence="2"/>
<dbReference type="Gene3D" id="3.40.50.300">
    <property type="entry name" value="P-loop containing nucleotide triphosphate hydrolases"/>
    <property type="match status" value="1"/>
</dbReference>
<dbReference type="CDD" id="cd03109">
    <property type="entry name" value="DTBS"/>
    <property type="match status" value="1"/>
</dbReference>
<feature type="binding site" evidence="2">
    <location>
        <position position="37"/>
    </location>
    <ligand>
        <name>substrate</name>
    </ligand>
</feature>
<dbReference type="GO" id="GO:0004141">
    <property type="term" value="F:dethiobiotin synthase activity"/>
    <property type="evidence" value="ECO:0007669"/>
    <property type="project" value="UniProtKB-UniRule"/>
</dbReference>
<comment type="function">
    <text evidence="2">Catalyzes a mechanistically unusual reaction, the ATP-dependent insertion of CO2 between the N7 and N8 nitrogen atoms of 7,8-diaminopelargonic acid (DAPA, also called 7,8-diammoniononanoate) to form a ureido ring.</text>
</comment>
<feature type="binding site" evidence="2">
    <location>
        <position position="17"/>
    </location>
    <ligand>
        <name>Mg(2+)</name>
        <dbReference type="ChEBI" id="CHEBI:18420"/>
    </ligand>
</feature>
<evidence type="ECO:0000256" key="1">
    <source>
        <dbReference type="ARBA" id="ARBA00022756"/>
    </source>
</evidence>
<dbReference type="EMBL" id="SACY01000002">
    <property type="protein sequence ID" value="RVU25700.1"/>
    <property type="molecule type" value="Genomic_DNA"/>
</dbReference>
<accession>A0A437PTZ5</accession>
<dbReference type="Pfam" id="PF13500">
    <property type="entry name" value="AAA_26"/>
    <property type="match status" value="1"/>
</dbReference>
<gene>
    <name evidence="2 3" type="primary">bioD</name>
    <name evidence="3" type="ORF">EOJ36_04600</name>
</gene>
<comment type="subunit">
    <text evidence="2">Homodimer.</text>
</comment>
<dbReference type="NCBIfam" id="TIGR00347">
    <property type="entry name" value="bioD"/>
    <property type="match status" value="1"/>
</dbReference>
<feature type="binding site" evidence="2">
    <location>
        <position position="192"/>
    </location>
    <ligand>
        <name>ATP</name>
        <dbReference type="ChEBI" id="CHEBI:30616"/>
    </ligand>
</feature>
<dbReference type="InterPro" id="IPR027417">
    <property type="entry name" value="P-loop_NTPase"/>
</dbReference>
<evidence type="ECO:0000313" key="3">
    <source>
        <dbReference type="EMBL" id="RVU25700.1"/>
    </source>
</evidence>
<dbReference type="Proteomes" id="UP000282832">
    <property type="component" value="Unassembled WGS sequence"/>
</dbReference>
<feature type="binding site" evidence="2">
    <location>
        <begin position="100"/>
        <end position="103"/>
    </location>
    <ligand>
        <name>ATP</name>
        <dbReference type="ChEBI" id="CHEBI:30616"/>
    </ligand>
</feature>
<feature type="binding site" evidence="2">
    <location>
        <begin position="13"/>
        <end position="18"/>
    </location>
    <ligand>
        <name>ATP</name>
        <dbReference type="ChEBI" id="CHEBI:30616"/>
    </ligand>
</feature>
<comment type="caution">
    <text evidence="2">Lacks conserved residue(s) required for the propagation of feature annotation.</text>
</comment>
<keyword evidence="2" id="KW-0479">Metal-binding</keyword>
<dbReference type="AlphaFoldDB" id="A0A437PTZ5"/>
<evidence type="ECO:0000313" key="4">
    <source>
        <dbReference type="Proteomes" id="UP000282832"/>
    </source>
</evidence>
<feature type="binding site" evidence="2">
    <location>
        <position position="44"/>
    </location>
    <ligand>
        <name>ATP</name>
        <dbReference type="ChEBI" id="CHEBI:30616"/>
    </ligand>
</feature>
<keyword evidence="2 3" id="KW-0436">Ligase</keyword>
<comment type="similarity">
    <text evidence="2">Belongs to the dethiobiotin synthetase family.</text>
</comment>